<dbReference type="EMBL" id="JTAI01000006">
    <property type="protein sequence ID" value="PPS95635.1"/>
    <property type="molecule type" value="Genomic_DNA"/>
</dbReference>
<dbReference type="AlphaFoldDB" id="A0A0S4TJE0"/>
<evidence type="ECO:0008006" key="5">
    <source>
        <dbReference type="Google" id="ProtNLM"/>
    </source>
</evidence>
<evidence type="ECO:0000256" key="1">
    <source>
        <dbReference type="SAM" id="Phobius"/>
    </source>
</evidence>
<dbReference type="Proteomes" id="UP000199752">
    <property type="component" value="Chromosome 7"/>
</dbReference>
<reference evidence="2" key="2">
    <citation type="submission" date="2015-08" db="EMBL/GenBank/DDBJ databases">
        <authorList>
            <person name="Babu N.S."/>
            <person name="Beckwith C.J."/>
            <person name="Beseler K.G."/>
            <person name="Brison A."/>
            <person name="Carone J.V."/>
            <person name="Caskin T.P."/>
            <person name="Diamond M."/>
            <person name="Durham M.E."/>
            <person name="Foxe J.M."/>
            <person name="Go M."/>
            <person name="Henderson B.A."/>
            <person name="Jones I.B."/>
            <person name="McGettigan J.A."/>
            <person name="Micheletti S.J."/>
            <person name="Nasrallah M.E."/>
            <person name="Ortiz D."/>
            <person name="Piller C.R."/>
            <person name="Privatt S.R."/>
            <person name="Schneider S.L."/>
            <person name="Sharp S."/>
            <person name="Smith T.C."/>
            <person name="Stanton J.D."/>
            <person name="Ullery H.E."/>
            <person name="Wilson R.J."/>
            <person name="Serrano M.G."/>
            <person name="Buck G."/>
            <person name="Lee V."/>
            <person name="Wang Y."/>
            <person name="Carvalho R."/>
            <person name="Voegtly L."/>
            <person name="Shi R."/>
            <person name="Duckworth R."/>
            <person name="Johnson A."/>
            <person name="Loviza R."/>
            <person name="Walstead R."/>
            <person name="Shah Z."/>
            <person name="Kiflezghi M."/>
            <person name="Wade K."/>
            <person name="Ball S.L."/>
            <person name="Bradley K.W."/>
            <person name="Asai D.J."/>
            <person name="Bowman C.A."/>
            <person name="Russell D.A."/>
            <person name="Pope W.H."/>
            <person name="Jacobs-Sera D."/>
            <person name="Hendrix R.W."/>
            <person name="Hatfull G.F."/>
        </authorList>
    </citation>
    <scope>NUCLEOTIDE SEQUENCE [LARGE SCALE GENOMIC DNA]</scope>
</reference>
<evidence type="ECO:0000313" key="3">
    <source>
        <dbReference type="EMBL" id="PPS95635.1"/>
    </source>
</evidence>
<gene>
    <name evidence="2" type="ORF">CHUDEA7_5120</name>
    <name evidence="3" type="ORF">GY17_00002398</name>
</gene>
<keyword evidence="4" id="KW-1185">Reference proteome</keyword>
<protein>
    <recommendedName>
        <fullName evidence="5">VASt domain-containing protein</fullName>
    </recommendedName>
</protein>
<organism evidence="2">
    <name type="scientific">Cryptosporidium hominis</name>
    <dbReference type="NCBI Taxonomy" id="237895"/>
    <lineage>
        <taxon>Eukaryota</taxon>
        <taxon>Sar</taxon>
        <taxon>Alveolata</taxon>
        <taxon>Apicomplexa</taxon>
        <taxon>Conoidasida</taxon>
        <taxon>Coccidia</taxon>
        <taxon>Eucoccidiorida</taxon>
        <taxon>Eimeriorina</taxon>
        <taxon>Cryptosporidiidae</taxon>
        <taxon>Cryptosporidium</taxon>
    </lineage>
</organism>
<dbReference type="Proteomes" id="UP001429100">
    <property type="component" value="Unassembled WGS sequence"/>
</dbReference>
<keyword evidence="1" id="KW-1133">Transmembrane helix</keyword>
<evidence type="ECO:0000313" key="2">
    <source>
        <dbReference type="EMBL" id="CUV07502.1"/>
    </source>
</evidence>
<sequence length="503" mass="58065">MYPEIISNKLPVLIKLLIDQYISIFSSPLFLCLSIILALVVLIDFIIRKNNTKKYSSYSLNNRQNVVQNSKHIRKFVEQTKISFGCCWRYESKKRIHGRMFVNDRSITFFSPISITYEDKEVISKYSSFPGMLISDVTRITLEYTQISRMIRRGGNKVLRGSVTFEIHNNSEIPLELMFCHFFHTKYVYDLLSKLCTLSCSRIHETILGDKNNPDLNNIIHEKVNSIEDLENIGKLDQKTESIIPNEPCNFLLYNIQDRISISNSCDFDQQNIYGILAKKASNDFEEFINEYDFNSIPTSSLSNVFPCVIIPLKVQKIFSILSNHTMDSSKNVYLKYLELSGASNIQIESKPCNGDFMFHYIYKYEKSLSLTGSFGFGWLSKGMMNIKCQEDLKLYNLGSDVGILLCIDINSTGIPENDAFTVNIRHRFTPFTTVSNANSSINMDNQISNKQEDQQNNFVQLDVECDVTFYRFSFFKSPVVQNAIDQTKKGLELIRSSWKMHY</sequence>
<reference evidence="3 4" key="3">
    <citation type="submission" date="2017-10" db="EMBL/GenBank/DDBJ databases">
        <title>Consistent, comparative and evidence-based genome annotation and re-annotation for the closely-related species, Cryptosporidium parvum, C. hominis and C. tyzzeri.</title>
        <authorList>
            <person name="Baptista R.P."/>
            <person name="Li Y."/>
            <person name="Sateriale A."/>
            <person name="Striepen B."/>
            <person name="Kissinger J.C."/>
        </authorList>
    </citation>
    <scope>NUCLEOTIDE SEQUENCE [LARGE SCALE GENOMIC DNA]</scope>
    <source>
        <strain evidence="3">30976</strain>
    </source>
</reference>
<dbReference type="VEuPathDB" id="CryptoDB:CHUDEA7_5120"/>
<keyword evidence="1" id="KW-0472">Membrane</keyword>
<name>A0A0S4TJE0_CRYHO</name>
<accession>A0A0S4TJE0</accession>
<dbReference type="VEuPathDB" id="CryptoDB:ChTU502y2012_407g2530"/>
<evidence type="ECO:0000313" key="4">
    <source>
        <dbReference type="Proteomes" id="UP001429100"/>
    </source>
</evidence>
<dbReference type="OrthoDB" id="336732at2759"/>
<feature type="transmembrane region" description="Helical" evidence="1">
    <location>
        <begin position="20"/>
        <end position="47"/>
    </location>
</feature>
<dbReference type="VEuPathDB" id="CryptoDB:Chro.70571"/>
<dbReference type="VEuPathDB" id="CryptoDB:GY17_00002398"/>
<proteinExistence type="predicted"/>
<dbReference type="EMBL" id="LN877953">
    <property type="protein sequence ID" value="CUV07502.1"/>
    <property type="molecule type" value="Genomic_DNA"/>
</dbReference>
<reference evidence="3 4" key="1">
    <citation type="submission" date="2014-11" db="EMBL/GenBank/DDBJ databases">
        <title>Comparative genomic analysis of Cryptosporidium hominis reveals occurrence of genetic recombination in virulent subtypes.</title>
        <authorList>
            <person name="Guo Y."/>
            <person name="Tang K."/>
            <person name="Frace M."/>
            <person name="Li N."/>
            <person name="Roellig D.M."/>
            <person name="Sammons S."/>
            <person name="Knipe K."/>
            <person name="Rowe L."/>
            <person name="Feng Y."/>
            <person name="Xiao L."/>
        </authorList>
    </citation>
    <scope>NUCLEOTIDE SEQUENCE [LARGE SCALE GENOMIC DNA]</scope>
    <source>
        <strain evidence="3">30976</strain>
    </source>
</reference>
<keyword evidence="1" id="KW-0812">Transmembrane</keyword>